<name>A0A5B7D419_PORTR</name>
<dbReference type="AlphaFoldDB" id="A0A5B7D419"/>
<gene>
    <name evidence="1" type="ORF">E2C01_008143</name>
</gene>
<evidence type="ECO:0000313" key="1">
    <source>
        <dbReference type="EMBL" id="MPC15356.1"/>
    </source>
</evidence>
<evidence type="ECO:0000313" key="2">
    <source>
        <dbReference type="Proteomes" id="UP000324222"/>
    </source>
</evidence>
<proteinExistence type="predicted"/>
<keyword evidence="2" id="KW-1185">Reference proteome</keyword>
<accession>A0A5B7D419</accession>
<reference evidence="1 2" key="1">
    <citation type="submission" date="2019-05" db="EMBL/GenBank/DDBJ databases">
        <title>Another draft genome of Portunus trituberculatus and its Hox gene families provides insights of decapod evolution.</title>
        <authorList>
            <person name="Jeong J.-H."/>
            <person name="Song I."/>
            <person name="Kim S."/>
            <person name="Choi T."/>
            <person name="Kim D."/>
            <person name="Ryu S."/>
            <person name="Kim W."/>
        </authorList>
    </citation>
    <scope>NUCLEOTIDE SEQUENCE [LARGE SCALE GENOMIC DNA]</scope>
    <source>
        <tissue evidence="1">Muscle</tissue>
    </source>
</reference>
<sequence length="81" mass="8805">MPTSQPASPQPKPCVYVKICNSVSSVLLPFSTSALGRCELACVGRGEEDELPTTTTRAREHIAARIGYIRTSWLGAKRLET</sequence>
<organism evidence="1 2">
    <name type="scientific">Portunus trituberculatus</name>
    <name type="common">Swimming crab</name>
    <name type="synonym">Neptunus trituberculatus</name>
    <dbReference type="NCBI Taxonomy" id="210409"/>
    <lineage>
        <taxon>Eukaryota</taxon>
        <taxon>Metazoa</taxon>
        <taxon>Ecdysozoa</taxon>
        <taxon>Arthropoda</taxon>
        <taxon>Crustacea</taxon>
        <taxon>Multicrustacea</taxon>
        <taxon>Malacostraca</taxon>
        <taxon>Eumalacostraca</taxon>
        <taxon>Eucarida</taxon>
        <taxon>Decapoda</taxon>
        <taxon>Pleocyemata</taxon>
        <taxon>Brachyura</taxon>
        <taxon>Eubrachyura</taxon>
        <taxon>Portunoidea</taxon>
        <taxon>Portunidae</taxon>
        <taxon>Portuninae</taxon>
        <taxon>Portunus</taxon>
    </lineage>
</organism>
<protein>
    <submittedName>
        <fullName evidence="1">Uncharacterized protein</fullName>
    </submittedName>
</protein>
<comment type="caution">
    <text evidence="1">The sequence shown here is derived from an EMBL/GenBank/DDBJ whole genome shotgun (WGS) entry which is preliminary data.</text>
</comment>
<dbReference type="Proteomes" id="UP000324222">
    <property type="component" value="Unassembled WGS sequence"/>
</dbReference>
<dbReference type="EMBL" id="VSRR010000421">
    <property type="protein sequence ID" value="MPC15356.1"/>
    <property type="molecule type" value="Genomic_DNA"/>
</dbReference>